<keyword evidence="2" id="KW-0479">Metal-binding</keyword>
<dbReference type="GO" id="GO:0046872">
    <property type="term" value="F:metal ion binding"/>
    <property type="evidence" value="ECO:0007669"/>
    <property type="project" value="UniProtKB-KW"/>
</dbReference>
<proteinExistence type="inferred from homology"/>
<dbReference type="GO" id="GO:0005743">
    <property type="term" value="C:mitochondrial inner membrane"/>
    <property type="evidence" value="ECO:0007669"/>
    <property type="project" value="UniProtKB-SubCell"/>
</dbReference>
<evidence type="ECO:0000256" key="4">
    <source>
        <dbReference type="ARBA" id="ARBA00022927"/>
    </source>
</evidence>
<dbReference type="PANTHER" id="PTHR13172">
    <property type="entry name" value="MITOCHONDRIAL IMPORT INNER MEMBRANE TRANSLOCASE SUBUNIT TIM9B"/>
    <property type="match status" value="1"/>
</dbReference>
<keyword evidence="8" id="KW-0472">Membrane</keyword>
<dbReference type="Gene3D" id="1.10.287.810">
    <property type="entry name" value="Mitochondrial import inner membrane translocase subunit tim13 like domains"/>
    <property type="match status" value="1"/>
</dbReference>
<dbReference type="GO" id="GO:0015031">
    <property type="term" value="P:protein transport"/>
    <property type="evidence" value="ECO:0007669"/>
    <property type="project" value="UniProtKB-KW"/>
</dbReference>
<keyword evidence="7 8" id="KW-1015">Disulfide bond</keyword>
<evidence type="ECO:0000256" key="8">
    <source>
        <dbReference type="RuleBase" id="RU367043"/>
    </source>
</evidence>
<comment type="subunit">
    <text evidence="8">Heterohexamer.</text>
</comment>
<dbReference type="InterPro" id="IPR050673">
    <property type="entry name" value="Mito_inner_translocase_sub"/>
</dbReference>
<dbReference type="AlphaFoldDB" id="A0A7D9ENN9"/>
<evidence type="ECO:0000313" key="9">
    <source>
        <dbReference type="EMBL" id="CAB4012204.1"/>
    </source>
</evidence>
<evidence type="ECO:0000256" key="2">
    <source>
        <dbReference type="ARBA" id="ARBA00022723"/>
    </source>
</evidence>
<keyword evidence="10" id="KW-1185">Reference proteome</keyword>
<evidence type="ECO:0000256" key="7">
    <source>
        <dbReference type="ARBA" id="ARBA00023157"/>
    </source>
</evidence>
<protein>
    <recommendedName>
        <fullName evidence="8">Mitochondrial import inner membrane translocase subunit</fullName>
    </recommendedName>
</protein>
<gene>
    <name evidence="9" type="ORF">PACLA_8A045505</name>
</gene>
<dbReference type="SUPFAM" id="SSF144122">
    <property type="entry name" value="Tim10-like"/>
    <property type="match status" value="1"/>
</dbReference>
<comment type="similarity">
    <text evidence="8">Belongs to the small Tim family.</text>
</comment>
<comment type="function">
    <text evidence="8">Mitochondrial intermembrane chaperone that participates in the import and insertion of some multi-pass transmembrane proteins into the mitochondrial inner membrane. Also required for the transfer of beta-barrel precursors from the TOM complex to the sorting and assembly machinery (SAM complex) of the outer membrane. Acts as a chaperone-like protein that protects the hydrophobic precursors from aggregation and guide them through the mitochondrial intermembrane space.</text>
</comment>
<dbReference type="InterPro" id="IPR004217">
    <property type="entry name" value="Tim10-like"/>
</dbReference>
<comment type="caution">
    <text evidence="9">The sequence shown here is derived from an EMBL/GenBank/DDBJ whole genome shotgun (WGS) entry which is preliminary data.</text>
</comment>
<keyword evidence="8" id="KW-0999">Mitochondrion inner membrane</keyword>
<keyword evidence="5 8" id="KW-0811">Translocation</keyword>
<comment type="subcellular location">
    <subcellularLocation>
        <location evidence="8">Mitochondrion inner membrane</location>
        <topology evidence="8">Peripheral membrane protein</topology>
        <orientation evidence="8">Intermembrane side</orientation>
    </subcellularLocation>
</comment>
<comment type="domain">
    <text evidence="8">The twin CX3C motif contains 4 conserved Cys residues that form 2 disulfide bonds in the mitochondrial intermembrane space.</text>
</comment>
<reference evidence="9" key="1">
    <citation type="submission" date="2020-04" db="EMBL/GenBank/DDBJ databases">
        <authorList>
            <person name="Alioto T."/>
            <person name="Alioto T."/>
            <person name="Gomez Garrido J."/>
        </authorList>
    </citation>
    <scope>NUCLEOTIDE SEQUENCE</scope>
    <source>
        <strain evidence="9">A484AB</strain>
    </source>
</reference>
<dbReference type="OrthoDB" id="1551503at2759"/>
<sequence>MAQNQEQDLKQIQSFLQSYNKLSELCFMDCIQDFTNRTISSNENGCVMNCAEKYLKMTQRLTLRLQEQQQVQSEGLISAGPK</sequence>
<dbReference type="EMBL" id="CACRXK020007424">
    <property type="protein sequence ID" value="CAB4012204.1"/>
    <property type="molecule type" value="Genomic_DNA"/>
</dbReference>
<evidence type="ECO:0000256" key="1">
    <source>
        <dbReference type="ARBA" id="ARBA00022448"/>
    </source>
</evidence>
<evidence type="ECO:0000313" key="10">
    <source>
        <dbReference type="Proteomes" id="UP001152795"/>
    </source>
</evidence>
<name>A0A7D9ENN9_PARCT</name>
<organism evidence="9 10">
    <name type="scientific">Paramuricea clavata</name>
    <name type="common">Red gorgonian</name>
    <name type="synonym">Violescent sea-whip</name>
    <dbReference type="NCBI Taxonomy" id="317549"/>
    <lineage>
        <taxon>Eukaryota</taxon>
        <taxon>Metazoa</taxon>
        <taxon>Cnidaria</taxon>
        <taxon>Anthozoa</taxon>
        <taxon>Octocorallia</taxon>
        <taxon>Malacalcyonacea</taxon>
        <taxon>Plexauridae</taxon>
        <taxon>Paramuricea</taxon>
    </lineage>
</organism>
<dbReference type="InterPro" id="IPR035427">
    <property type="entry name" value="Tim10-like_dom_sf"/>
</dbReference>
<keyword evidence="8" id="KW-0143">Chaperone</keyword>
<accession>A0A7D9ENN9</accession>
<keyword evidence="6 8" id="KW-0496">Mitochondrion</keyword>
<evidence type="ECO:0000256" key="5">
    <source>
        <dbReference type="ARBA" id="ARBA00023010"/>
    </source>
</evidence>
<evidence type="ECO:0000256" key="6">
    <source>
        <dbReference type="ARBA" id="ARBA00023128"/>
    </source>
</evidence>
<dbReference type="Proteomes" id="UP001152795">
    <property type="component" value="Unassembled WGS sequence"/>
</dbReference>
<keyword evidence="1 8" id="KW-0813">Transport</keyword>
<evidence type="ECO:0000256" key="3">
    <source>
        <dbReference type="ARBA" id="ARBA00022833"/>
    </source>
</evidence>
<keyword evidence="3" id="KW-0862">Zinc</keyword>
<keyword evidence="4 8" id="KW-0653">Protein transport</keyword>
<dbReference type="Pfam" id="PF02953">
    <property type="entry name" value="zf-Tim10_DDP"/>
    <property type="match status" value="1"/>
</dbReference>